<dbReference type="EMBL" id="ADBF01000260">
    <property type="protein sequence ID" value="EFE48121.1"/>
    <property type="molecule type" value="Genomic_DNA"/>
</dbReference>
<evidence type="ECO:0000313" key="2">
    <source>
        <dbReference type="Proteomes" id="UP000005536"/>
    </source>
</evidence>
<name>D4DVJ1_NEIEG</name>
<sequence length="48" mass="5748">MIDFDIIVQDIIQEKNGLYMRYCDDILCIIPSDKLEIIRTFIKNEIKN</sequence>
<dbReference type="AlphaFoldDB" id="D4DVJ1"/>
<comment type="caution">
    <text evidence="1">The sequence shown here is derived from an EMBL/GenBank/DDBJ whole genome shotgun (WGS) entry which is preliminary data.</text>
</comment>
<protein>
    <recommendedName>
        <fullName evidence="3">Reverse transcriptase domain-containing protein</fullName>
    </recommendedName>
</protein>
<proteinExistence type="predicted"/>
<reference evidence="1 2" key="1">
    <citation type="submission" date="2010-02" db="EMBL/GenBank/DDBJ databases">
        <authorList>
            <person name="Weinstock G."/>
            <person name="Sodergren E."/>
            <person name="Clifton S."/>
            <person name="Fulton L."/>
            <person name="Fulton B."/>
            <person name="Courtney L."/>
            <person name="Fronick C."/>
            <person name="Harrison M."/>
            <person name="Strong C."/>
            <person name="Farmer C."/>
            <person name="Delahaunty K."/>
            <person name="Markovic C."/>
            <person name="Hall O."/>
            <person name="Minx P."/>
            <person name="Tomlinson C."/>
            <person name="Mitreva M."/>
            <person name="Nelson J."/>
            <person name="Hou S."/>
            <person name="Wollam A."/>
            <person name="Pepin K.H."/>
            <person name="Johnson M."/>
            <person name="Bhonagiri V."/>
            <person name="Zhang X."/>
            <person name="Suruliraj S."/>
            <person name="Warren W."/>
            <person name="Chinwalla A."/>
            <person name="Mardis E.R."/>
            <person name="Wilson R.K."/>
        </authorList>
    </citation>
    <scope>NUCLEOTIDE SEQUENCE [LARGE SCALE GENOMIC DNA]</scope>
    <source>
        <strain evidence="1 2">ATCC 29315</strain>
    </source>
</reference>
<evidence type="ECO:0000313" key="1">
    <source>
        <dbReference type="EMBL" id="EFE48121.1"/>
    </source>
</evidence>
<evidence type="ECO:0008006" key="3">
    <source>
        <dbReference type="Google" id="ProtNLM"/>
    </source>
</evidence>
<organism evidence="1 2">
    <name type="scientific">Neisseria elongata subsp. glycolytica ATCC 29315</name>
    <dbReference type="NCBI Taxonomy" id="546263"/>
    <lineage>
        <taxon>Bacteria</taxon>
        <taxon>Pseudomonadati</taxon>
        <taxon>Pseudomonadota</taxon>
        <taxon>Betaproteobacteria</taxon>
        <taxon>Neisseriales</taxon>
        <taxon>Neisseriaceae</taxon>
        <taxon>Neisseria</taxon>
    </lineage>
</organism>
<accession>D4DVJ1</accession>
<dbReference type="Proteomes" id="UP000005536">
    <property type="component" value="Unassembled WGS sequence"/>
</dbReference>
<gene>
    <name evidence="1" type="ORF">NEIELOOT_03108</name>
</gene>